<name>I0JV93_9PSEU</name>
<dbReference type="PROSITE" id="PS00893">
    <property type="entry name" value="NUDIX_BOX"/>
    <property type="match status" value="1"/>
</dbReference>
<evidence type="ECO:0000256" key="3">
    <source>
        <dbReference type="ARBA" id="ARBA00005582"/>
    </source>
</evidence>
<comment type="cofactor">
    <cofactor evidence="1">
        <name>Mn(2+)</name>
        <dbReference type="ChEBI" id="CHEBI:29035"/>
    </cofactor>
</comment>
<evidence type="ECO:0000256" key="4">
    <source>
        <dbReference type="ARBA" id="ARBA00022723"/>
    </source>
</evidence>
<evidence type="ECO:0000313" key="10">
    <source>
        <dbReference type="EMBL" id="CCG85360.1"/>
    </source>
</evidence>
<dbReference type="InterPro" id="IPR020476">
    <property type="entry name" value="Nudix_hydrolase"/>
</dbReference>
<keyword evidence="5 8" id="KW-0378">Hydrolase</keyword>
<dbReference type="GO" id="GO:0046872">
    <property type="term" value="F:metal ion binding"/>
    <property type="evidence" value="ECO:0007669"/>
    <property type="project" value="UniProtKB-KW"/>
</dbReference>
<dbReference type="InterPro" id="IPR000086">
    <property type="entry name" value="NUDIX_hydrolase_dom"/>
</dbReference>
<evidence type="ECO:0000256" key="5">
    <source>
        <dbReference type="ARBA" id="ARBA00022801"/>
    </source>
</evidence>
<dbReference type="InterPro" id="IPR015797">
    <property type="entry name" value="NUDIX_hydrolase-like_dom_sf"/>
</dbReference>
<sequence length="210" mass="23134">MAANSQHRAIPEGRADVHDQVLSRLQQFSPRSLPDAAKRAAAVAVPIVLTGGSPGIWLTRRAAGLRAHSGQFALPGGRLDPGETAEQAALRELHEEIGVSADSVLGRLDDYPTRSGYVITPVVVWIGEQPQVRPNPAEVAEVYLIPFTELDVEPRFEYISESERPVIQLPLLDTMIHAPTAAVLFQFRELCLHGRPTRVAHFEQPVFAWR</sequence>
<dbReference type="SUPFAM" id="SSF55811">
    <property type="entry name" value="Nudix"/>
    <property type="match status" value="1"/>
</dbReference>
<dbReference type="PANTHER" id="PTHR12992">
    <property type="entry name" value="NUDIX HYDROLASE"/>
    <property type="match status" value="1"/>
</dbReference>
<dbReference type="RefSeq" id="WP_051387749.1">
    <property type="nucleotide sequence ID" value="NZ_JAJUIW010000034.1"/>
</dbReference>
<gene>
    <name evidence="10" type="primary">gsr23</name>
</gene>
<keyword evidence="6" id="KW-0460">Magnesium</keyword>
<keyword evidence="7" id="KW-0464">Manganese</keyword>
<dbReference type="AlphaFoldDB" id="I0JV93"/>
<dbReference type="GO" id="GO:0010945">
    <property type="term" value="F:coenzyme A diphosphatase activity"/>
    <property type="evidence" value="ECO:0007669"/>
    <property type="project" value="InterPro"/>
</dbReference>
<dbReference type="PANTHER" id="PTHR12992:SF11">
    <property type="entry name" value="MITOCHONDRIAL COENZYME A DIPHOSPHATASE NUDT8"/>
    <property type="match status" value="1"/>
</dbReference>
<keyword evidence="4" id="KW-0479">Metal-binding</keyword>
<accession>I0JV93</accession>
<comment type="similarity">
    <text evidence="3 8">Belongs to the Nudix hydrolase family.</text>
</comment>
<dbReference type="PROSITE" id="PS51462">
    <property type="entry name" value="NUDIX"/>
    <property type="match status" value="1"/>
</dbReference>
<reference evidence="10" key="1">
    <citation type="submission" date="2012-03" db="EMBL/GenBank/DDBJ databases">
        <title>Identification of immuno-reactive proteins from Saccharopolyspora rectivirgula for serodiagnosis of Farmers Lung Disease.</title>
        <authorList>
            <person name="Barrera C."/>
            <person name="Rognon B."/>
            <person name="Millon L."/>
            <person name="Quadroni M."/>
            <person name="Roussel S."/>
            <person name="Reboux G."/>
            <person name="Zaugg C."/>
            <person name="Monod M."/>
        </authorList>
    </citation>
    <scope>NUCLEOTIDE SEQUENCE</scope>
    <source>
        <strain evidence="10">DSMZ 43113</strain>
    </source>
</reference>
<evidence type="ECO:0000259" key="9">
    <source>
        <dbReference type="PROSITE" id="PS51462"/>
    </source>
</evidence>
<dbReference type="PRINTS" id="PR00502">
    <property type="entry name" value="NUDIXFAMILY"/>
</dbReference>
<evidence type="ECO:0000256" key="6">
    <source>
        <dbReference type="ARBA" id="ARBA00022842"/>
    </source>
</evidence>
<dbReference type="EMBL" id="HE793709">
    <property type="protein sequence ID" value="CCG85360.1"/>
    <property type="molecule type" value="Genomic_DNA"/>
</dbReference>
<dbReference type="InterPro" id="IPR020084">
    <property type="entry name" value="NUDIX_hydrolase_CS"/>
</dbReference>
<protein>
    <submittedName>
        <fullName evidence="10">DNA</fullName>
    </submittedName>
</protein>
<dbReference type="Gene3D" id="3.90.79.10">
    <property type="entry name" value="Nucleoside Triphosphate Pyrophosphohydrolase"/>
    <property type="match status" value="1"/>
</dbReference>
<evidence type="ECO:0000256" key="8">
    <source>
        <dbReference type="RuleBase" id="RU003476"/>
    </source>
</evidence>
<dbReference type="OrthoDB" id="9804442at2"/>
<proteinExistence type="inferred from homology"/>
<dbReference type="Pfam" id="PF00293">
    <property type="entry name" value="NUDIX"/>
    <property type="match status" value="1"/>
</dbReference>
<evidence type="ECO:0000256" key="2">
    <source>
        <dbReference type="ARBA" id="ARBA00001946"/>
    </source>
</evidence>
<evidence type="ECO:0000256" key="1">
    <source>
        <dbReference type="ARBA" id="ARBA00001936"/>
    </source>
</evidence>
<comment type="cofactor">
    <cofactor evidence="2">
        <name>Mg(2+)</name>
        <dbReference type="ChEBI" id="CHEBI:18420"/>
    </cofactor>
</comment>
<feature type="domain" description="Nudix hydrolase" evidence="9">
    <location>
        <begin position="38"/>
        <end position="171"/>
    </location>
</feature>
<organism evidence="10">
    <name type="scientific">Saccharopolyspora rectivirgula</name>
    <dbReference type="NCBI Taxonomy" id="28042"/>
    <lineage>
        <taxon>Bacteria</taxon>
        <taxon>Bacillati</taxon>
        <taxon>Actinomycetota</taxon>
        <taxon>Actinomycetes</taxon>
        <taxon>Pseudonocardiales</taxon>
        <taxon>Pseudonocardiaceae</taxon>
        <taxon>Saccharopolyspora</taxon>
    </lineage>
</organism>
<evidence type="ECO:0000256" key="7">
    <source>
        <dbReference type="ARBA" id="ARBA00023211"/>
    </source>
</evidence>
<dbReference type="CDD" id="cd03426">
    <property type="entry name" value="NUDIX_CoAse_Nudt7"/>
    <property type="match status" value="1"/>
</dbReference>
<dbReference type="InterPro" id="IPR045121">
    <property type="entry name" value="CoAse"/>
</dbReference>